<reference evidence="3 4" key="1">
    <citation type="submission" date="2016-10" db="EMBL/GenBank/DDBJ databases">
        <authorList>
            <person name="de Groot N.N."/>
        </authorList>
    </citation>
    <scope>NUCLEOTIDE SEQUENCE [LARGE SCALE GENOMIC DNA]</scope>
    <source>
        <strain evidence="3 4">DSM 26656</strain>
    </source>
</reference>
<dbReference type="InterPro" id="IPR002823">
    <property type="entry name" value="DUF112_TM"/>
</dbReference>
<sequence length="503" mass="52955">MLDAYVTALGMVLDPYVLAVIVASAIYGLIVGCIPGLSATMATALLVPLTFFMPPVPAIAAIVTTSTMAIFSGDIPGCLLRIPGTPASAAYVDDSYQMTLRGEPEMALGICLWFSVIGGLFGTAVMMVASPAIADFALGFGSVEFFWIVMLGLGGAVFIGSSSPLKACIALLIGLMLAMVGMNNPAGQPRFTFESTEMLGGVSLIPMMVGMFACSEVMRHMISDGSAPQVAIKKMGPIFANMWRLTKQYPWQLVRGSALGTVVGIQPGSGADMAAWMSYAMSKRFSKTPEKFGTGHPEGLIEAGASNNSSLAGAWIPALVFGIPGDSITAIAIGVLMMKNMAPGPTIFVNNPENVYALFLVFVIANLLMLPLGWAIIKVASRVLQVPRKVLMPIILLFAIVGSYAINNSLFDVGLMLGFGVLAFVMEENGFPVAPVILGVVLGPLLEEYFINSMIKSDGSLIGLFNRPIAAVLAAITIGIMAWTIIAALRPTRAAPRPTPQDL</sequence>
<dbReference type="RefSeq" id="WP_103870580.1">
    <property type="nucleotide sequence ID" value="NZ_FNUY01000001.1"/>
</dbReference>
<feature type="transmembrane region" description="Helical" evidence="1">
    <location>
        <begin position="167"/>
        <end position="186"/>
    </location>
</feature>
<feature type="transmembrane region" description="Helical" evidence="1">
    <location>
        <begin position="314"/>
        <end position="336"/>
    </location>
</feature>
<evidence type="ECO:0000256" key="1">
    <source>
        <dbReference type="SAM" id="Phobius"/>
    </source>
</evidence>
<dbReference type="Proteomes" id="UP000236743">
    <property type="component" value="Unassembled WGS sequence"/>
</dbReference>
<keyword evidence="1" id="KW-1133">Transmembrane helix</keyword>
<feature type="domain" description="DUF112" evidence="2">
    <location>
        <begin position="18"/>
        <end position="438"/>
    </location>
</feature>
<accession>A0A1H5S6M3</accession>
<keyword evidence="1" id="KW-0472">Membrane</keyword>
<feature type="transmembrane region" description="Helical" evidence="1">
    <location>
        <begin position="389"/>
        <end position="411"/>
    </location>
</feature>
<organism evidence="3 4">
    <name type="scientific">Bosea lathyri</name>
    <dbReference type="NCBI Taxonomy" id="1036778"/>
    <lineage>
        <taxon>Bacteria</taxon>
        <taxon>Pseudomonadati</taxon>
        <taxon>Pseudomonadota</taxon>
        <taxon>Alphaproteobacteria</taxon>
        <taxon>Hyphomicrobiales</taxon>
        <taxon>Boseaceae</taxon>
        <taxon>Bosea</taxon>
    </lineage>
</organism>
<feature type="transmembrane region" description="Helical" evidence="1">
    <location>
        <begin position="198"/>
        <end position="218"/>
    </location>
</feature>
<feature type="transmembrane region" description="Helical" evidence="1">
    <location>
        <begin position="356"/>
        <end position="377"/>
    </location>
</feature>
<feature type="transmembrane region" description="Helical" evidence="1">
    <location>
        <begin position="49"/>
        <end position="71"/>
    </location>
</feature>
<feature type="transmembrane region" description="Helical" evidence="1">
    <location>
        <begin position="470"/>
        <end position="489"/>
    </location>
</feature>
<gene>
    <name evidence="3" type="ORF">SAMN04488115_101161</name>
</gene>
<dbReference type="PANTHER" id="PTHR35342">
    <property type="entry name" value="TRICARBOXYLIC TRANSPORT PROTEIN"/>
    <property type="match status" value="1"/>
</dbReference>
<dbReference type="Pfam" id="PF01970">
    <property type="entry name" value="TctA"/>
    <property type="match status" value="1"/>
</dbReference>
<dbReference type="OrthoDB" id="7323395at2"/>
<dbReference type="EMBL" id="FNUY01000001">
    <property type="protein sequence ID" value="SEF46282.1"/>
    <property type="molecule type" value="Genomic_DNA"/>
</dbReference>
<name>A0A1H5S6M3_9HYPH</name>
<feature type="transmembrane region" description="Helical" evidence="1">
    <location>
        <begin position="106"/>
        <end position="130"/>
    </location>
</feature>
<feature type="transmembrane region" description="Helical" evidence="1">
    <location>
        <begin position="431"/>
        <end position="450"/>
    </location>
</feature>
<feature type="transmembrane region" description="Helical" evidence="1">
    <location>
        <begin position="16"/>
        <end position="37"/>
    </location>
</feature>
<proteinExistence type="predicted"/>
<protein>
    <submittedName>
        <fullName evidence="3">TctA family transporter</fullName>
    </submittedName>
</protein>
<keyword evidence="4" id="KW-1185">Reference proteome</keyword>
<evidence type="ECO:0000259" key="2">
    <source>
        <dbReference type="Pfam" id="PF01970"/>
    </source>
</evidence>
<evidence type="ECO:0000313" key="4">
    <source>
        <dbReference type="Proteomes" id="UP000236743"/>
    </source>
</evidence>
<feature type="transmembrane region" description="Helical" evidence="1">
    <location>
        <begin position="136"/>
        <end position="160"/>
    </location>
</feature>
<dbReference type="PANTHER" id="PTHR35342:SF5">
    <property type="entry name" value="TRICARBOXYLIC TRANSPORT PROTEIN"/>
    <property type="match status" value="1"/>
</dbReference>
<keyword evidence="1" id="KW-0812">Transmembrane</keyword>
<evidence type="ECO:0000313" key="3">
    <source>
        <dbReference type="EMBL" id="SEF46282.1"/>
    </source>
</evidence>
<dbReference type="AlphaFoldDB" id="A0A1H5S6M3"/>